<accession>A0ABV9QUC5</accession>
<evidence type="ECO:0000313" key="3">
    <source>
        <dbReference type="Proteomes" id="UP001595886"/>
    </source>
</evidence>
<evidence type="ECO:0008006" key="4">
    <source>
        <dbReference type="Google" id="ProtNLM"/>
    </source>
</evidence>
<dbReference type="RefSeq" id="WP_380018934.1">
    <property type="nucleotide sequence ID" value="NZ_JBHSHD010000003.1"/>
</dbReference>
<protein>
    <recommendedName>
        <fullName evidence="4">Lipoprotein</fullName>
    </recommendedName>
</protein>
<evidence type="ECO:0000256" key="1">
    <source>
        <dbReference type="SAM" id="SignalP"/>
    </source>
</evidence>
<name>A0ABV9QUC5_9GAMM</name>
<reference evidence="3" key="1">
    <citation type="journal article" date="2019" name="Int. J. Syst. Evol. Microbiol.">
        <title>The Global Catalogue of Microorganisms (GCM) 10K type strain sequencing project: providing services to taxonomists for standard genome sequencing and annotation.</title>
        <authorList>
            <consortium name="The Broad Institute Genomics Platform"/>
            <consortium name="The Broad Institute Genome Sequencing Center for Infectious Disease"/>
            <person name="Wu L."/>
            <person name="Ma J."/>
        </authorList>
    </citation>
    <scope>NUCLEOTIDE SEQUENCE [LARGE SCALE GENOMIC DNA]</scope>
    <source>
        <strain evidence="3">CCUG 30340</strain>
    </source>
</reference>
<keyword evidence="3" id="KW-1185">Reference proteome</keyword>
<dbReference type="EMBL" id="JBHSHD010000003">
    <property type="protein sequence ID" value="MFC4819184.1"/>
    <property type="molecule type" value="Genomic_DNA"/>
</dbReference>
<feature type="chain" id="PRO_5045259631" description="Lipoprotein" evidence="1">
    <location>
        <begin position="21"/>
        <end position="170"/>
    </location>
</feature>
<gene>
    <name evidence="2" type="ORF">ACFO6Q_02540</name>
</gene>
<sequence>MRKFLPILAVACAAAFALSACDQGEQKQEAAVEQQKPAKVPLPANAADKTAWKQYLSAVVTDNMQGVKSNRPYMYFVPAGEDDTAKTDRANQLDNVKTTVSRGVLPGNMMAFGGPDSAATAQLVVDAFKDAQPGSFKDVVVLFIGAPADGETVKQALAASAADVRFVEAK</sequence>
<dbReference type="Proteomes" id="UP001595886">
    <property type="component" value="Unassembled WGS sequence"/>
</dbReference>
<comment type="caution">
    <text evidence="2">The sequence shown here is derived from an EMBL/GenBank/DDBJ whole genome shotgun (WGS) entry which is preliminary data.</text>
</comment>
<evidence type="ECO:0000313" key="2">
    <source>
        <dbReference type="EMBL" id="MFC4819184.1"/>
    </source>
</evidence>
<feature type="signal peptide" evidence="1">
    <location>
        <begin position="1"/>
        <end position="20"/>
    </location>
</feature>
<organism evidence="2 3">
    <name type="scientific">Dokdonella ginsengisoli</name>
    <dbReference type="NCBI Taxonomy" id="363846"/>
    <lineage>
        <taxon>Bacteria</taxon>
        <taxon>Pseudomonadati</taxon>
        <taxon>Pseudomonadota</taxon>
        <taxon>Gammaproteobacteria</taxon>
        <taxon>Lysobacterales</taxon>
        <taxon>Rhodanobacteraceae</taxon>
        <taxon>Dokdonella</taxon>
    </lineage>
</organism>
<dbReference type="PROSITE" id="PS51257">
    <property type="entry name" value="PROKAR_LIPOPROTEIN"/>
    <property type="match status" value="1"/>
</dbReference>
<keyword evidence="1" id="KW-0732">Signal</keyword>
<proteinExistence type="predicted"/>